<dbReference type="KEGG" id="nli:G3M70_03070"/>
<protein>
    <submittedName>
        <fullName evidence="1">Uncharacterized protein</fullName>
    </submittedName>
</protein>
<organism evidence="1 2">
    <name type="scientific">Candidatus Nitronauta litoralis</name>
    <dbReference type="NCBI Taxonomy" id="2705533"/>
    <lineage>
        <taxon>Bacteria</taxon>
        <taxon>Pseudomonadati</taxon>
        <taxon>Nitrospinota/Tectimicrobiota group</taxon>
        <taxon>Nitrospinota</taxon>
        <taxon>Nitrospinia</taxon>
        <taxon>Nitrospinales</taxon>
        <taxon>Nitrospinaceae</taxon>
        <taxon>Candidatus Nitronauta</taxon>
    </lineage>
</organism>
<evidence type="ECO:0000313" key="2">
    <source>
        <dbReference type="Proteomes" id="UP000594688"/>
    </source>
</evidence>
<proteinExistence type="predicted"/>
<name>A0A7T0BTU7_9BACT</name>
<dbReference type="Proteomes" id="UP000594688">
    <property type="component" value="Chromosome"/>
</dbReference>
<evidence type="ECO:0000313" key="1">
    <source>
        <dbReference type="EMBL" id="QPJ60924.1"/>
    </source>
</evidence>
<reference evidence="1 2" key="1">
    <citation type="submission" date="2020-02" db="EMBL/GenBank/DDBJ databases">
        <title>Genomic and physiological characterization of two novel Nitrospinaceae genera.</title>
        <authorList>
            <person name="Mueller A.J."/>
            <person name="Jung M.-Y."/>
            <person name="Strachan C.R."/>
            <person name="Herbold C.W."/>
            <person name="Kirkegaard R.H."/>
            <person name="Daims H."/>
        </authorList>
    </citation>
    <scope>NUCLEOTIDE SEQUENCE [LARGE SCALE GENOMIC DNA]</scope>
    <source>
        <strain evidence="1">EB</strain>
    </source>
</reference>
<accession>A0A7T0BTU7</accession>
<dbReference type="AlphaFoldDB" id="A0A7T0BTU7"/>
<sequence length="70" mass="7744">MRHSIWQGFTALTNDALGWYSPMPENEMRAKSLQGVFMVGAMSHIGRACILEGVFSLVGMRARHSKTDCG</sequence>
<dbReference type="EMBL" id="CP048685">
    <property type="protein sequence ID" value="QPJ60924.1"/>
    <property type="molecule type" value="Genomic_DNA"/>
</dbReference>
<gene>
    <name evidence="1" type="ORF">G3M70_03070</name>
</gene>